<feature type="domain" description="Dynein heavy chain C-terminal" evidence="27">
    <location>
        <begin position="3854"/>
        <end position="4161"/>
    </location>
</feature>
<dbReference type="Gene3D" id="6.10.140.1060">
    <property type="match status" value="1"/>
</dbReference>
<keyword evidence="13" id="KW-0505">Motor protein</keyword>
<keyword evidence="7" id="KW-0547">Nucleotide-binding</keyword>
<evidence type="ECO:0000259" key="24">
    <source>
        <dbReference type="Pfam" id="PF17852"/>
    </source>
</evidence>
<dbReference type="Pfam" id="PF12775">
    <property type="entry name" value="AAA_7"/>
    <property type="match status" value="1"/>
</dbReference>
<dbReference type="Pfam" id="PF12777">
    <property type="entry name" value="MT"/>
    <property type="match status" value="1"/>
</dbReference>
<dbReference type="InterPro" id="IPR042222">
    <property type="entry name" value="Dynein_2_N"/>
</dbReference>
<feature type="domain" description="Dynein heavy chain 3 AAA+ lid" evidence="25">
    <location>
        <begin position="2312"/>
        <end position="2393"/>
    </location>
</feature>
<dbReference type="Gene3D" id="1.10.8.710">
    <property type="match status" value="1"/>
</dbReference>
<reference evidence="29 30" key="1">
    <citation type="submission" date="2014-11" db="EMBL/GenBank/DDBJ databases">
        <authorList>
            <person name="Zhu J."/>
            <person name="Qi W."/>
            <person name="Song R."/>
        </authorList>
    </citation>
    <scope>NUCLEOTIDE SEQUENCE [LARGE SCALE GENOMIC DNA]</scope>
</reference>
<evidence type="ECO:0000256" key="7">
    <source>
        <dbReference type="ARBA" id="ARBA00022741"/>
    </source>
</evidence>
<dbReference type="InterPro" id="IPR027417">
    <property type="entry name" value="P-loop_NTPase"/>
</dbReference>
<dbReference type="FunFam" id="1.20.58.1120:FF:000007">
    <property type="entry name" value="Dynein heavy chain 4"/>
    <property type="match status" value="1"/>
</dbReference>
<evidence type="ECO:0000256" key="16">
    <source>
        <dbReference type="SAM" id="Coils"/>
    </source>
</evidence>
<keyword evidence="14" id="KW-0206">Cytoskeleton</keyword>
<dbReference type="GO" id="GO:0003341">
    <property type="term" value="P:cilium movement"/>
    <property type="evidence" value="ECO:0007669"/>
    <property type="project" value="UniProtKB-ARBA"/>
</dbReference>
<feature type="domain" description="Dynein heavy chain AAA module D4" evidence="22">
    <location>
        <begin position="2458"/>
        <end position="2717"/>
    </location>
</feature>
<evidence type="ECO:0000313" key="29">
    <source>
        <dbReference type="EMBL" id="CEL99773.1"/>
    </source>
</evidence>
<dbReference type="FunFam" id="3.40.50.300:FF:000362">
    <property type="entry name" value="Dynein, axonemal, heavy chain 6"/>
    <property type="match status" value="1"/>
</dbReference>
<dbReference type="Pfam" id="PF18199">
    <property type="entry name" value="Dynein_C"/>
    <property type="match status" value="1"/>
</dbReference>
<dbReference type="FunFam" id="3.10.490.20:FF:000005">
    <property type="entry name" value="Dynein axonemal heavy chain 6"/>
    <property type="match status" value="1"/>
</dbReference>
<gene>
    <name evidence="29" type="ORF">Vbra_5319</name>
</gene>
<dbReference type="FunFam" id="1.10.8.710:FF:000004">
    <property type="entry name" value="Dynein axonemal heavy chain 6"/>
    <property type="match status" value="1"/>
</dbReference>
<dbReference type="Pfam" id="PF12781">
    <property type="entry name" value="AAA_9"/>
    <property type="match status" value="1"/>
</dbReference>
<feature type="compositionally biased region" description="Polar residues" evidence="17">
    <location>
        <begin position="33"/>
        <end position="66"/>
    </location>
</feature>
<feature type="domain" description="Dynein heavy chain coiled coil stalk" evidence="21">
    <location>
        <begin position="2731"/>
        <end position="3060"/>
    </location>
</feature>
<dbReference type="FunFam" id="1.20.1270.280:FF:000001">
    <property type="entry name" value="dynein heavy chain 7, axonemal"/>
    <property type="match status" value="1"/>
</dbReference>
<evidence type="ECO:0000256" key="12">
    <source>
        <dbReference type="ARBA" id="ARBA00023069"/>
    </source>
</evidence>
<feature type="region of interest" description="Disordered" evidence="17">
    <location>
        <begin position="519"/>
        <end position="553"/>
    </location>
</feature>
<dbReference type="PhylomeDB" id="A0A0G4EPL6"/>
<protein>
    <submittedName>
        <fullName evidence="29">Uncharacterized protein</fullName>
    </submittedName>
</protein>
<dbReference type="InterPro" id="IPR035699">
    <property type="entry name" value="AAA_6"/>
</dbReference>
<dbReference type="InterPro" id="IPR013602">
    <property type="entry name" value="Dynein_heavy_linker"/>
</dbReference>
<dbReference type="PANTHER" id="PTHR22878">
    <property type="entry name" value="DYNEIN HEAVY CHAIN 6, AXONEMAL-LIKE-RELATED"/>
    <property type="match status" value="1"/>
</dbReference>
<keyword evidence="8" id="KW-0067">ATP-binding</keyword>
<feature type="region of interest" description="Disordered" evidence="17">
    <location>
        <begin position="404"/>
        <end position="429"/>
    </location>
</feature>
<dbReference type="EMBL" id="CDMY01000288">
    <property type="protein sequence ID" value="CEL99773.1"/>
    <property type="molecule type" value="Genomic_DNA"/>
</dbReference>
<evidence type="ECO:0000256" key="17">
    <source>
        <dbReference type="SAM" id="MobiDB-lite"/>
    </source>
</evidence>
<dbReference type="Pfam" id="PF12774">
    <property type="entry name" value="AAA_6"/>
    <property type="match status" value="1"/>
</dbReference>
<keyword evidence="10" id="KW-0243">Dynein</keyword>
<feature type="compositionally biased region" description="Basic and acidic residues" evidence="17">
    <location>
        <begin position="167"/>
        <end position="195"/>
    </location>
</feature>
<feature type="domain" description="Dynein heavy chain linker" evidence="19">
    <location>
        <begin position="923"/>
        <end position="1325"/>
    </location>
</feature>
<feature type="compositionally biased region" description="Basic residues" evidence="17">
    <location>
        <begin position="90"/>
        <end position="100"/>
    </location>
</feature>
<accession>A0A0G4EPL6</accession>
<evidence type="ECO:0000256" key="5">
    <source>
        <dbReference type="ARBA" id="ARBA00022701"/>
    </source>
</evidence>
<dbReference type="InParanoid" id="A0A0G4EPL6"/>
<keyword evidence="6" id="KW-0677">Repeat</keyword>
<dbReference type="InterPro" id="IPR041228">
    <property type="entry name" value="Dynein_C"/>
</dbReference>
<dbReference type="InterPro" id="IPR042219">
    <property type="entry name" value="AAA_lid_11_sf"/>
</dbReference>
<dbReference type="Pfam" id="PF03028">
    <property type="entry name" value="Dynein_heavy"/>
    <property type="match status" value="1"/>
</dbReference>
<dbReference type="FunFam" id="3.40.50.300:FF:002141">
    <property type="entry name" value="Dynein heavy chain"/>
    <property type="match status" value="1"/>
</dbReference>
<keyword evidence="9" id="KW-0282">Flagellum</keyword>
<proteinExistence type="inferred from homology"/>
<keyword evidence="4" id="KW-0963">Cytoplasm</keyword>
<evidence type="ECO:0000259" key="28">
    <source>
        <dbReference type="Pfam" id="PF25007"/>
    </source>
</evidence>
<name>A0A0G4EPL6_VITBC</name>
<dbReference type="FunFam" id="1.20.920.30:FF:000005">
    <property type="entry name" value="Dynein, axonemal, heavy chain 2"/>
    <property type="match status" value="1"/>
</dbReference>
<feature type="region of interest" description="Disordered" evidence="17">
    <location>
        <begin position="1"/>
        <end position="109"/>
    </location>
</feature>
<dbReference type="Gene3D" id="1.20.140.100">
    <property type="entry name" value="Dynein heavy chain, N-terminal domain 2"/>
    <property type="match status" value="1"/>
</dbReference>
<feature type="region of interest" description="Disordered" evidence="17">
    <location>
        <begin position="162"/>
        <end position="195"/>
    </location>
</feature>
<keyword evidence="15" id="KW-0966">Cell projection</keyword>
<dbReference type="FunFam" id="1.10.287.2620:FF:000002">
    <property type="entry name" value="Dynein heavy chain 2, axonemal"/>
    <property type="match status" value="1"/>
</dbReference>
<dbReference type="Gene3D" id="1.10.8.720">
    <property type="entry name" value="Region D6 of dynein motor"/>
    <property type="match status" value="1"/>
</dbReference>
<dbReference type="GO" id="GO:0005524">
    <property type="term" value="F:ATP binding"/>
    <property type="evidence" value="ECO:0007669"/>
    <property type="project" value="UniProtKB-KW"/>
</dbReference>
<dbReference type="Gene3D" id="1.20.1270.280">
    <property type="match status" value="1"/>
</dbReference>
<evidence type="ECO:0000256" key="11">
    <source>
        <dbReference type="ARBA" id="ARBA00023054"/>
    </source>
</evidence>
<dbReference type="STRING" id="1169540.A0A0G4EPL6"/>
<evidence type="ECO:0000259" key="25">
    <source>
        <dbReference type="Pfam" id="PF17857"/>
    </source>
</evidence>
<dbReference type="GO" id="GO:0051959">
    <property type="term" value="F:dynein light intermediate chain binding"/>
    <property type="evidence" value="ECO:0007669"/>
    <property type="project" value="InterPro"/>
</dbReference>
<dbReference type="Pfam" id="PF08393">
    <property type="entry name" value="DHC_N2"/>
    <property type="match status" value="1"/>
</dbReference>
<dbReference type="InterPro" id="IPR035706">
    <property type="entry name" value="AAA_9"/>
</dbReference>
<dbReference type="InterPro" id="IPR056759">
    <property type="entry name" value="DYH2-5-8_CC"/>
</dbReference>
<dbReference type="FunFam" id="1.10.8.720:FF:000001">
    <property type="entry name" value="dynein heavy chain 7, axonemal"/>
    <property type="match status" value="1"/>
</dbReference>
<organism evidence="29 30">
    <name type="scientific">Vitrella brassicaformis (strain CCMP3155)</name>
    <dbReference type="NCBI Taxonomy" id="1169540"/>
    <lineage>
        <taxon>Eukaryota</taxon>
        <taxon>Sar</taxon>
        <taxon>Alveolata</taxon>
        <taxon>Colpodellida</taxon>
        <taxon>Vitrellaceae</taxon>
        <taxon>Vitrella</taxon>
    </lineage>
</organism>
<evidence type="ECO:0000256" key="14">
    <source>
        <dbReference type="ARBA" id="ARBA00023212"/>
    </source>
</evidence>
<dbReference type="GO" id="GO:0031514">
    <property type="term" value="C:motile cilium"/>
    <property type="evidence" value="ECO:0007669"/>
    <property type="project" value="UniProtKB-SubCell"/>
</dbReference>
<dbReference type="PANTHER" id="PTHR22878:SF68">
    <property type="entry name" value="DYNEIN HEAVY CHAIN 6, AXONEMAL-LIKE"/>
    <property type="match status" value="1"/>
</dbReference>
<dbReference type="GO" id="GO:0045505">
    <property type="term" value="F:dynein intermediate chain binding"/>
    <property type="evidence" value="ECO:0007669"/>
    <property type="project" value="InterPro"/>
</dbReference>
<dbReference type="InterPro" id="IPR043157">
    <property type="entry name" value="Dynein_AAA1S"/>
</dbReference>
<evidence type="ECO:0000256" key="6">
    <source>
        <dbReference type="ARBA" id="ARBA00022737"/>
    </source>
</evidence>
<dbReference type="OrthoDB" id="447173at2759"/>
<keyword evidence="30" id="KW-1185">Reference proteome</keyword>
<sequence length="4165" mass="470738">MQLLVRASFSLPSAPPGRPHEIAKRMAPIEPSAQRQGPQTWEQTSRTQDGGPSSGLTSLMQTTSTFACPPDLRQRLYRQGQATSPLVRGKAGHKPRKLSPHPHSTSPPRKILAFSPQTGPTGAPTTLALPPMASLPPSSMVVPHTNVKPLPIREPTGVRAMRSVSPGRREGEAPMELEGKEEGAGERKEPNLKEDPNWIDPADFVEFILNHESLTEEFCYMNRSGPYEFQIVPFSKINPHDYMTISLRGVTHYHHGEVEFTTLQEWQRDQELYRRIIAISFFAKYRKWKMFSVWKRIMRDHSFRKCAKTLTSNLFVLDSSLRGSLLKVRALCFRLTSWPLIHYDLDRTYTLQEFLDVQQRRRGEILAELNTIWTAIRDEVLQSCTYSLQAFLEANGFGPGARALDAESRPDDTHEASRAVTANKSRRGDTSAIVPAAGRGAGMIVPRPPPTQGKMGMGGDSNMSYTERATTRTQCRKLTKFIRTAQYLFSDAIASLARNSTTMFLDSLIMFIEKQQRRELENQGPQEAGGSEDFTKKRRPSLRGGKGPMKGPSADRPIFVVSVVFDPTGIDFNPSGHNFRASIEAVLLDAVRTVCSCPTFLQLDDFQPFTAPLAELGDDRGEEATVDLFSQITADASFKKLMRDIGRRFDELFHLLVAHARQYQDFVTMYVENEGTTLSDFQDVELLEFAKALDKYKSQQDSVKALQTQVDLGLFQLDGTEMQKTLVPSPTRCWQLLTKYIPELAMDKTAELTQQLKEANEKLAQLPGNVDEYVEFMSLLNEVLDGVPDTDRKYQYIADLFELLNQHEVRITSTQRNAFFELATTVNALRTQLQFSQESSESNVSRFSKELQHDIPQLYKDVERVAERLEDKIFENPKAKRAEVLERIEEIEEMVKAASSDAVRYNRYQEVLKMDVTPFEEVEDMKGSFQVKAKLWRSIDAWDKLSKVWNDTQFSEIDVETIQKEIQVYNKVALQSEKAMPENPVVFQLKDVVINFKNTMPVVLALRNKALKERHWTKINELIGQTLELDNEDFTLGRLLEMGVGQYTEDIQDISGKATAELALEEMLDKAKGVWQDTQLTVLSYKDSKDVFILGGVDEVIATLEDSLVTISTIAGSRYVGPIRDEVEGWQKNLILFQETLDEWLQVQRNWMYLESIFSAGDIRKQLPSESQKFSAVDSQWKAIMKETNEYGVAFKACTKTGRLELFRQFNETLDEIQKSLEDYLQSKREAFPRFFFLSNDELLEILAQARRPQAVQPHLRKCFDNLVKLRLGDDARSADIHAMISGEGEEVEFYKVMKARGPVEKWLLEVEDHMVKSLQVVVKNGWKEYAMPSRKDWVANSKAQVVSCVSQIMWCSETEEVLHSDDPLNKMNDWFDKNVEQLSDLTALVRGKLSSIQRKSVVALAIQDVHNRDIVDELRKAQVTDVNNFKWQQQLKYYWDTDEDDCIIRQVDARIRFGYEYQGATSRLVITPLTDRCWLTITGALHIKLGAAPAGPAGTGKTESTKDLAKAIARQCVVFNCSDQIDYKMMAKLYSGVVTAGAWTCLDEFNRIDIEVLSVIAQQLLTIRVALLDGKSEFLFEGRVLKLKPTLGVFITMNPGYAGRTELPDNLKVLFRPVSMMVPDYTLIAEIMLFAEGFGEAKKLSGKFTKLYKLSSEQLSQQDHYDFGMRAVKSVLVMAGALKRAEPDLSEDIVLIRAMRDSNVPKFLAHDLPLFYAIVSDLFPGVEVPFIDYGELQSSIEACMAEGGYQVHEPLIKKVIQLYETFNVRFGVMLVGPTTGGKTVCYKMLAGAMTKLRKEGHPKEDYQVVHYSVLNPKCITMGELYGEFNELTQEWTDGLGSTIMRGYVSEETPDKKWTIFDGPVDAIWIENMNTVLDDNMTLCLANGERIKLKQEMRMLFEVQDLAVASPATVSRCGMVYLTPSDLGWRPYAKTWLHNLPTGLFSENLKTKIWDLFEAHVDKGLAFVRKNCVEPVVSVDNNLVYSLCNLFHAVLNPNAGTPNGIASVDAEDGKPAVDVTKSGEKFVESLIPMVFAFAYTWALGGSLDTLTREKFAKFAEDQMGEGVQWPRGGGVYDGFVDLKFGKIRAWDEILPTFHYTPDASYFSLLVPNKDTVRFAYVLDRMIHQRASVFFTGVSGIGKSVIAANLLDKLKAAGRVSPIFMTFSAQTKAIESQLTIEGKLEKKRKTLLGAPPGVDQVVVFVDDVNMPAVETYGAQPPIELLRQFQDFKGFYDRKKLFWKEIENTMLLLCAAPPGGGRNELTPRFVRHSHILCMPATSEEAMTVIFMHIIQGFLAQGFKSEVALLSRPVVESTIEIYTRISAELLPTPARSHYTFNLRDVSKVFQGVLMVKPMHATSADAFTRLWIHETMRVFHDRLIDENDKGWFRDAMIKLLQGKFRLQWTADDTFINNTIMWGDYLRPGADQRVYEEVKDMGKVAKLLEDYCDEYNLTHSTPMNLVFFKDAIEHVSRIARILRQPRGNAMLVGVGGSGKQSLTRLAASLSEMESCEVAVVKGYGVDLFREDERKFMLKAGGGEGKPTTFLFTDSQIIDETFLEDINNILNAGEVPNLFPSDEVDRIVNDLRPIAKEKGRSEGRDPVYQFFVERVRENLHIVLCMSPVGDALRIRMRMFPSLVNCCTIDWFHPWPEDALKSVATRFLANLQVDEPIKHGLIDMCKTVHMSVIETSHVFLERLRRHVYVTPKSYLDLISLYLKMLEEKTEQLSTQRNRLAVGVTKLEETNKEVANLKTELTALEPVLKQKKQEAEELLVVVTEDQKNADIEKAKVDEEAKIVGAQAEEVAALQADAQKDLDVAMPALNAALAALDSLDKKDITEIKSFAKPPPLVMMTMEAVNILLSEKPDWDSAKKVLSDTGFLARLKNFDKDNIPQPILKKLEKYVQKPEYSPDSVGAQSKAAKSLCMWTHAMDTYSKVAKEVEPKKRKLEEMNAQLDAANAKLKEAKEKLQSVLDKVAALEKQLEDTNNEKNRLIHEAQLTEARLVRAGQLTGGLADEQVRWKESVDMMAGQIRNLIGDVFLSAACISYYGPFTGQYRDEIVAKWLEKTHEQSVPASDSFDLKGIMGNPVELRDWNIKGLPSDDVSLNNGILVSRGTRWPLMIDPQAQANKWIKNMESPNGIKITKLADPRLLNILEACIRLGQPMLIEDIGEQLDPALEPVLAKAVFDNNGRLQIHLGDSDVDYDMHFKFYMTTKMPNPHYLPEVCIKVTVINFTVTYDGLTQQLLGDVVKKEIPETEERNTKLILQMAEDKATLKGLEDTILRLLSESSGEILDDIELINTLSQSKVTANDINKRVEESEIMAVEIKRAREQYTPVAIRGSILYFVIADLANIDPMYQFSLTYFTRLFNKVIDSSAKRDVLEERLAILVENITSVIYSNICRGLFERHKLIFSFIIAMQILRQEEEKINAAEWSLLLRGPGLLSTKDMPKKPDQALISDKSWLFLYGAQCMATCCSDICQHIKDNLEAWREWIAAAEPQEVPLPARYEEVNELLPFHKLLVIKALREEKVSFAVAQVVEKRLGRSFVEVALPRMEEIYADTTSATPVIFVLSTGADPTGMLLRFASEKGIPDDRLGKISLGQGQGPRAKKLIEQASRDGSWVLLQNCHLAKSWMPQLEKIVEGFPEDPTLHPDFRLWLTSMPAPYFPVPVLQNGVKLTNEPPKGIRANVKRSLMDTTEAELEGCSRIHEWKKIRFGLQFFHAIVQERRKFGPLGWNVRYEFNNSDLETSVTVLKNILEGPFEKVPFDTLLFVIGQINYGGRVTDDLDRRLLMSILNRYVTNSILEDDYVFSESGTYKAPVDGDLAAYVSYVEQLPLSDSPEIFGMHDNANINFQKQESDAVLTTVLSIQPREGGGGGGKSPDQIVLEVAESISGRVPALLSEEGAHPSAFAKNAETGIMESLGTCLTQEMQRFNKLLRKMSSSLSLLKKAVKGLIVMSEDLDLMYGAFLNNQVPSVWSKVAYPSLKPLTSWFEDLIERVKFFAAWIETGKPRAFWISSFFFPQGFLTAVLQAYSRKYQVPIDILSFEFIAQQFQDAQEIEEPPEEGCYIYGMFFDGARWDFDKMVIEDQLPGVMYEPAPIVHFQPCEHYKPNPSDYTCPLYKTSVRAGTLSTTGHSTNFVIAIEIPTEKPPDYWVLKGAAFLCMLND</sequence>
<evidence type="ECO:0000256" key="2">
    <source>
        <dbReference type="ARBA" id="ARBA00004430"/>
    </source>
</evidence>
<dbReference type="Gene3D" id="1.20.58.1120">
    <property type="match status" value="1"/>
</dbReference>
<evidence type="ECO:0000256" key="13">
    <source>
        <dbReference type="ARBA" id="ARBA00023175"/>
    </source>
</evidence>
<evidence type="ECO:0000259" key="19">
    <source>
        <dbReference type="Pfam" id="PF08393"/>
    </source>
</evidence>
<dbReference type="InterPro" id="IPR026983">
    <property type="entry name" value="DHC"/>
</dbReference>
<dbReference type="Gene3D" id="3.10.490.20">
    <property type="match status" value="1"/>
</dbReference>
<feature type="compositionally biased region" description="Basic and acidic residues" evidence="17">
    <location>
        <begin position="404"/>
        <end position="417"/>
    </location>
</feature>
<dbReference type="FunFam" id="3.40.50.300:FF:000063">
    <property type="entry name" value="dynein heavy chain 6, axonemal"/>
    <property type="match status" value="1"/>
</dbReference>
<dbReference type="SUPFAM" id="SSF52540">
    <property type="entry name" value="P-loop containing nucleoside triphosphate hydrolases"/>
    <property type="match status" value="4"/>
</dbReference>
<evidence type="ECO:0000259" key="18">
    <source>
        <dbReference type="Pfam" id="PF03028"/>
    </source>
</evidence>
<dbReference type="FunFam" id="1.20.920.20:FF:000006">
    <property type="entry name" value="Dynein, axonemal, heavy chain 6"/>
    <property type="match status" value="1"/>
</dbReference>
<evidence type="ECO:0000256" key="8">
    <source>
        <dbReference type="ARBA" id="ARBA00022840"/>
    </source>
</evidence>
<feature type="coiled-coil region" evidence="16">
    <location>
        <begin position="2938"/>
        <end position="3000"/>
    </location>
</feature>
<dbReference type="FunFam" id="1.10.8.1220:FF:000001">
    <property type="entry name" value="Dynein axonemal heavy chain 5"/>
    <property type="match status" value="1"/>
</dbReference>
<feature type="domain" description="Dynein heavy chain region D6 P-loop" evidence="18">
    <location>
        <begin position="3561"/>
        <end position="3676"/>
    </location>
</feature>
<evidence type="ECO:0000256" key="3">
    <source>
        <dbReference type="ARBA" id="ARBA00008887"/>
    </source>
</evidence>
<keyword evidence="5" id="KW-0493">Microtubule</keyword>
<dbReference type="InterPro" id="IPR024743">
    <property type="entry name" value="Dynein_HC_stalk"/>
</dbReference>
<keyword evidence="12" id="KW-0969">Cilium</keyword>
<comment type="subcellular location">
    <subcellularLocation>
        <location evidence="1">Cell projection</location>
        <location evidence="1">Cilium</location>
        <location evidence="1">Flagellum</location>
    </subcellularLocation>
    <subcellularLocation>
        <location evidence="2">Cytoplasm</location>
        <location evidence="2">Cytoskeleton</location>
        <location evidence="2">Cilium axoneme</location>
    </subcellularLocation>
</comment>
<evidence type="ECO:0000256" key="15">
    <source>
        <dbReference type="ARBA" id="ARBA00023273"/>
    </source>
</evidence>
<dbReference type="Gene3D" id="1.20.920.30">
    <property type="match status" value="1"/>
</dbReference>
<dbReference type="InterPro" id="IPR004273">
    <property type="entry name" value="Dynein_heavy_D6_P-loop"/>
</dbReference>
<dbReference type="OMA" id="VESFDWQ"/>
<dbReference type="Gene3D" id="1.10.287.2620">
    <property type="match status" value="1"/>
</dbReference>
<dbReference type="GO" id="GO:0005874">
    <property type="term" value="C:microtubule"/>
    <property type="evidence" value="ECO:0007669"/>
    <property type="project" value="UniProtKB-KW"/>
</dbReference>
<evidence type="ECO:0000256" key="4">
    <source>
        <dbReference type="ARBA" id="ARBA00022490"/>
    </source>
</evidence>
<dbReference type="Pfam" id="PF25007">
    <property type="entry name" value="DYH2-5-8_CC"/>
    <property type="match status" value="1"/>
</dbReference>
<evidence type="ECO:0000256" key="9">
    <source>
        <dbReference type="ARBA" id="ARBA00022846"/>
    </source>
</evidence>
<feature type="domain" description="Dynein heavy chain ATP-binding dynein motor region" evidence="23">
    <location>
        <begin position="3089"/>
        <end position="3310"/>
    </location>
</feature>
<dbReference type="InterPro" id="IPR042228">
    <property type="entry name" value="Dynein_linker_3"/>
</dbReference>
<evidence type="ECO:0000259" key="23">
    <source>
        <dbReference type="Pfam" id="PF12781"/>
    </source>
</evidence>
<dbReference type="VEuPathDB" id="CryptoDB:Vbra_5319"/>
<evidence type="ECO:0000259" key="20">
    <source>
        <dbReference type="Pfam" id="PF12774"/>
    </source>
</evidence>
<evidence type="ECO:0000256" key="10">
    <source>
        <dbReference type="ARBA" id="ARBA00023017"/>
    </source>
</evidence>
<dbReference type="Pfam" id="PF12780">
    <property type="entry name" value="AAA_8"/>
    <property type="match status" value="1"/>
</dbReference>
<evidence type="ECO:0000259" key="21">
    <source>
        <dbReference type="Pfam" id="PF12777"/>
    </source>
</evidence>
<comment type="similarity">
    <text evidence="3">Belongs to the dynein heavy chain family.</text>
</comment>
<dbReference type="GO" id="GO:0008569">
    <property type="term" value="F:minus-end-directed microtubule motor activity"/>
    <property type="evidence" value="ECO:0007669"/>
    <property type="project" value="InterPro"/>
</dbReference>
<feature type="domain" description="Dynein heavy chain AAA 5 extension" evidence="24">
    <location>
        <begin position="1955"/>
        <end position="2092"/>
    </location>
</feature>
<keyword evidence="11 16" id="KW-0175">Coiled coil</keyword>
<dbReference type="InterPro" id="IPR043160">
    <property type="entry name" value="Dynein_C_barrel"/>
</dbReference>
<dbReference type="FunFam" id="1.20.140.100:FF:000004">
    <property type="entry name" value="Dynein axonemal heavy chain 6"/>
    <property type="match status" value="1"/>
</dbReference>
<evidence type="ECO:0000259" key="22">
    <source>
        <dbReference type="Pfam" id="PF12780"/>
    </source>
</evidence>
<feature type="domain" description="Dynein heavy chain AAA lid" evidence="26">
    <location>
        <begin position="3708"/>
        <end position="3847"/>
    </location>
</feature>
<evidence type="ECO:0000259" key="27">
    <source>
        <dbReference type="Pfam" id="PF18199"/>
    </source>
</evidence>
<dbReference type="Proteomes" id="UP000041254">
    <property type="component" value="Unassembled WGS sequence"/>
</dbReference>
<dbReference type="Gene3D" id="3.20.180.20">
    <property type="entry name" value="Dynein heavy chain, N-terminal domain 2"/>
    <property type="match status" value="1"/>
</dbReference>
<evidence type="ECO:0000313" key="30">
    <source>
        <dbReference type="Proteomes" id="UP000041254"/>
    </source>
</evidence>
<dbReference type="GO" id="GO:0005858">
    <property type="term" value="C:axonemal dynein complex"/>
    <property type="evidence" value="ECO:0007669"/>
    <property type="project" value="UniProtKB-ARBA"/>
</dbReference>
<dbReference type="Pfam" id="PF18198">
    <property type="entry name" value="AAA_lid_11"/>
    <property type="match status" value="1"/>
</dbReference>
<feature type="domain" description="Dynein heavy chain hydrolytic ATP-binding dynein motor region" evidence="20">
    <location>
        <begin position="1458"/>
        <end position="1784"/>
    </location>
</feature>
<dbReference type="InterPro" id="IPR041466">
    <property type="entry name" value="Dynein_AAA5_ext"/>
</dbReference>
<dbReference type="Pfam" id="PF17857">
    <property type="entry name" value="AAA_lid_1"/>
    <property type="match status" value="1"/>
</dbReference>
<dbReference type="Gene3D" id="1.20.920.20">
    <property type="match status" value="1"/>
</dbReference>
<dbReference type="Gene3D" id="3.40.50.300">
    <property type="entry name" value="P-loop containing nucleotide triphosphate hydrolases"/>
    <property type="match status" value="5"/>
</dbReference>
<dbReference type="Gene3D" id="1.10.8.1220">
    <property type="match status" value="1"/>
</dbReference>
<dbReference type="InterPro" id="IPR024317">
    <property type="entry name" value="Dynein_heavy_chain_D4_dom"/>
</dbReference>
<dbReference type="InterPro" id="IPR041589">
    <property type="entry name" value="DNAH3_AAA_lid_1"/>
</dbReference>
<dbReference type="InterPro" id="IPR041658">
    <property type="entry name" value="AAA_lid_11"/>
</dbReference>
<dbReference type="Pfam" id="PF17852">
    <property type="entry name" value="Dynein_AAA_lid"/>
    <property type="match status" value="1"/>
</dbReference>
<feature type="domain" description="Dynein axonemal heavy chain 2/5/8 coiled-coil" evidence="28">
    <location>
        <begin position="736"/>
        <end position="851"/>
    </location>
</feature>
<dbReference type="FunFam" id="3.40.50.300:FF:001145">
    <property type="entry name" value="Putative dynein heavy chain"/>
    <property type="match status" value="1"/>
</dbReference>
<evidence type="ECO:0000259" key="26">
    <source>
        <dbReference type="Pfam" id="PF18198"/>
    </source>
</evidence>
<dbReference type="FunFam" id="3.20.180.20:FF:000003">
    <property type="entry name" value="Dynein heavy chain 12, axonemal"/>
    <property type="match status" value="1"/>
</dbReference>
<evidence type="ECO:0000256" key="1">
    <source>
        <dbReference type="ARBA" id="ARBA00004230"/>
    </source>
</evidence>